<organism evidence="3 4">
    <name type="scientific">Amanita thiersii Skay4041</name>
    <dbReference type="NCBI Taxonomy" id="703135"/>
    <lineage>
        <taxon>Eukaryota</taxon>
        <taxon>Fungi</taxon>
        <taxon>Dikarya</taxon>
        <taxon>Basidiomycota</taxon>
        <taxon>Agaricomycotina</taxon>
        <taxon>Agaricomycetes</taxon>
        <taxon>Agaricomycetidae</taxon>
        <taxon>Agaricales</taxon>
        <taxon>Pluteineae</taxon>
        <taxon>Amanitaceae</taxon>
        <taxon>Amanita</taxon>
    </lineage>
</organism>
<sequence>MSTPDSNAGTGTGSNGNYHPGPIPPPELGDIQALVFDVFGTVSDWRTGVVKRLAEVGRKSGAGPDVNWNEFVAEWRMGYMIHTRRIAEGGEGPTNTDELHRQLLDDLLDAPTSRWSHLSSLWGENERQQLVLAWHDLDGWPDSTRGLYELKKHYLLSALSNGSVRLLVVGKVWRLSVGCGVFDRDV</sequence>
<dbReference type="InterPro" id="IPR051540">
    <property type="entry name" value="S-2-haloacid_dehalogenase"/>
</dbReference>
<evidence type="ECO:0000313" key="3">
    <source>
        <dbReference type="EMBL" id="PFH46843.1"/>
    </source>
</evidence>
<protein>
    <recommendedName>
        <fullName evidence="5">Haloacid dehalogenase</fullName>
    </recommendedName>
</protein>
<keyword evidence="4" id="KW-1185">Reference proteome</keyword>
<dbReference type="SUPFAM" id="SSF56784">
    <property type="entry name" value="HAD-like"/>
    <property type="match status" value="1"/>
</dbReference>
<dbReference type="GO" id="GO:0016787">
    <property type="term" value="F:hydrolase activity"/>
    <property type="evidence" value="ECO:0007669"/>
    <property type="project" value="UniProtKB-KW"/>
</dbReference>
<evidence type="ECO:0000256" key="2">
    <source>
        <dbReference type="SAM" id="MobiDB-lite"/>
    </source>
</evidence>
<evidence type="ECO:0000256" key="1">
    <source>
        <dbReference type="ARBA" id="ARBA00022801"/>
    </source>
</evidence>
<dbReference type="InterPro" id="IPR023198">
    <property type="entry name" value="PGP-like_dom2"/>
</dbReference>
<dbReference type="Proteomes" id="UP000242287">
    <property type="component" value="Unassembled WGS sequence"/>
</dbReference>
<dbReference type="InterPro" id="IPR036412">
    <property type="entry name" value="HAD-like_sf"/>
</dbReference>
<evidence type="ECO:0000313" key="4">
    <source>
        <dbReference type="Proteomes" id="UP000242287"/>
    </source>
</evidence>
<dbReference type="STRING" id="703135.A0A2A9NGS0"/>
<feature type="region of interest" description="Disordered" evidence="2">
    <location>
        <begin position="1"/>
        <end position="26"/>
    </location>
</feature>
<dbReference type="PANTHER" id="PTHR43316">
    <property type="entry name" value="HYDROLASE, HALOACID DELAHOGENASE-RELATED"/>
    <property type="match status" value="1"/>
</dbReference>
<keyword evidence="1" id="KW-0378">Hydrolase</keyword>
<dbReference type="OrthoDB" id="2363873at2759"/>
<accession>A0A2A9NGS0</accession>
<evidence type="ECO:0008006" key="5">
    <source>
        <dbReference type="Google" id="ProtNLM"/>
    </source>
</evidence>
<proteinExistence type="predicted"/>
<dbReference type="Gene3D" id="1.10.150.240">
    <property type="entry name" value="Putative phosphatase, domain 2"/>
    <property type="match status" value="1"/>
</dbReference>
<gene>
    <name evidence="3" type="ORF">AMATHDRAFT_68969</name>
</gene>
<name>A0A2A9NGS0_9AGAR</name>
<dbReference type="PANTHER" id="PTHR43316:SF3">
    <property type="entry name" value="HALOACID DEHALOGENASE, TYPE II (AFU_ORTHOLOGUE AFUA_2G07750)-RELATED"/>
    <property type="match status" value="1"/>
</dbReference>
<dbReference type="EMBL" id="KZ302155">
    <property type="protein sequence ID" value="PFH46843.1"/>
    <property type="molecule type" value="Genomic_DNA"/>
</dbReference>
<reference evidence="3 4" key="1">
    <citation type="submission" date="2014-02" db="EMBL/GenBank/DDBJ databases">
        <title>Transposable element dynamics among asymbiotic and ectomycorrhizal Amanita fungi.</title>
        <authorList>
            <consortium name="DOE Joint Genome Institute"/>
            <person name="Hess J."/>
            <person name="Skrede I."/>
            <person name="Wolfe B."/>
            <person name="LaButti K."/>
            <person name="Ohm R.A."/>
            <person name="Grigoriev I.V."/>
            <person name="Pringle A."/>
        </authorList>
    </citation>
    <scope>NUCLEOTIDE SEQUENCE [LARGE SCALE GENOMIC DNA]</scope>
    <source>
        <strain evidence="3 4">SKay4041</strain>
    </source>
</reference>
<dbReference type="AlphaFoldDB" id="A0A2A9NGS0"/>